<keyword evidence="3" id="KW-0808">Transferase</keyword>
<gene>
    <name evidence="3" type="ORF">CBM2587_B90450</name>
</gene>
<dbReference type="Pfam" id="PF13091">
    <property type="entry name" value="PLDc_2"/>
    <property type="match status" value="2"/>
</dbReference>
<feature type="domain" description="PLD phosphodiesterase" evidence="2">
    <location>
        <begin position="376"/>
        <end position="403"/>
    </location>
</feature>
<dbReference type="GO" id="GO:0016020">
    <property type="term" value="C:membrane"/>
    <property type="evidence" value="ECO:0007669"/>
    <property type="project" value="TreeGrafter"/>
</dbReference>
<feature type="transmembrane region" description="Helical" evidence="1">
    <location>
        <begin position="44"/>
        <end position="65"/>
    </location>
</feature>
<feature type="domain" description="PLD phosphodiesterase" evidence="2">
    <location>
        <begin position="199"/>
        <end position="226"/>
    </location>
</feature>
<dbReference type="PANTHER" id="PTHR21248">
    <property type="entry name" value="CARDIOLIPIN SYNTHASE"/>
    <property type="match status" value="1"/>
</dbReference>
<sequence length="463" mass="50988">MPAHAGCHNAADNAYPVSVTTSTGGCVTRRVFPRFRRLRPRSRILVLAAAIVLLALAGIVAYNLAGGEKRIERRLDRLYSVEDPQFARELGVLLGPPVVDGNRYRVLRNGDEIFPAMLAAIRAAQKTINFESYIYWSGAIGHEFAQALAERARAGVSVKVLLDAVGSSKIDKGALELMTRAGVDVRRYHPVRWYTIGKLNNRTHRKVLVVDGRIGFTGGVGIAPEWTGHAQDPDHWRDTHFEVEGPVVGQMQSVFLDNWIKVSGAVPHGPDYFPELPPVGNGRAQMFSSSPTGGSESMALMYHLAITAAARTIDLSAAYFVPDELTEKALLAALARGVRVRVIVPGEHIDSETVRSASRARWGQLLKAGALIAEYAPTMYHCKVLIVDDLLVSVGSTNFDNRSFRLNDEATLNILDAAFAAQQTRIFEEDLKLSRPMSYAAWLERPWQERLRDRLASLIGAQL</sequence>
<dbReference type="EMBL" id="OFSQ01000038">
    <property type="protein sequence ID" value="SOY68000.1"/>
    <property type="molecule type" value="Genomic_DNA"/>
</dbReference>
<dbReference type="AlphaFoldDB" id="A0A375CDN9"/>
<accession>A0A375CDN9</accession>
<dbReference type="SMART" id="SM00155">
    <property type="entry name" value="PLDc"/>
    <property type="match status" value="2"/>
</dbReference>
<dbReference type="CDD" id="cd09159">
    <property type="entry name" value="PLDc_ybhO_like_2"/>
    <property type="match status" value="1"/>
</dbReference>
<name>A0A375CDN9_9BURK</name>
<keyword evidence="1" id="KW-1133">Transmembrane helix</keyword>
<dbReference type="EC" id="2.7.8.-" evidence="3"/>
<dbReference type="Proteomes" id="UP000256780">
    <property type="component" value="Chromosome CBM2587_b"/>
</dbReference>
<organism evidence="3">
    <name type="scientific">Cupriavidus taiwanensis</name>
    <dbReference type="NCBI Taxonomy" id="164546"/>
    <lineage>
        <taxon>Bacteria</taxon>
        <taxon>Pseudomonadati</taxon>
        <taxon>Pseudomonadota</taxon>
        <taxon>Betaproteobacteria</taxon>
        <taxon>Burkholderiales</taxon>
        <taxon>Burkholderiaceae</taxon>
        <taxon>Cupriavidus</taxon>
    </lineage>
</organism>
<evidence type="ECO:0000313" key="3">
    <source>
        <dbReference type="EMBL" id="SOY68000.1"/>
    </source>
</evidence>
<dbReference type="PROSITE" id="PS50035">
    <property type="entry name" value="PLD"/>
    <property type="match status" value="2"/>
</dbReference>
<dbReference type="InterPro" id="IPR025202">
    <property type="entry name" value="PLD-like_dom"/>
</dbReference>
<dbReference type="InterPro" id="IPR001736">
    <property type="entry name" value="PLipase_D/transphosphatidylase"/>
</dbReference>
<comment type="caution">
    <text evidence="3">The sequence shown here is derived from an EMBL/GenBank/DDBJ whole genome shotgun (WGS) entry which is preliminary data.</text>
</comment>
<dbReference type="CDD" id="cd09110">
    <property type="entry name" value="PLDc_CLS_1"/>
    <property type="match status" value="1"/>
</dbReference>
<keyword evidence="1" id="KW-0812">Transmembrane</keyword>
<dbReference type="PANTHER" id="PTHR21248:SF22">
    <property type="entry name" value="PHOSPHOLIPASE D"/>
    <property type="match status" value="1"/>
</dbReference>
<dbReference type="Gene3D" id="3.30.870.10">
    <property type="entry name" value="Endonuclease Chain A"/>
    <property type="match status" value="2"/>
</dbReference>
<dbReference type="GO" id="GO:0008808">
    <property type="term" value="F:cardiolipin synthase activity"/>
    <property type="evidence" value="ECO:0007669"/>
    <property type="project" value="TreeGrafter"/>
</dbReference>
<keyword evidence="1" id="KW-0472">Membrane</keyword>
<proteinExistence type="predicted"/>
<reference evidence="3" key="1">
    <citation type="submission" date="2018-01" db="EMBL/GenBank/DDBJ databases">
        <authorList>
            <person name="Clerissi C."/>
        </authorList>
    </citation>
    <scope>NUCLEOTIDE SEQUENCE</scope>
    <source>
        <strain evidence="3">Cupriavidus sp. LMG 19464</strain>
    </source>
</reference>
<dbReference type="SUPFAM" id="SSF56024">
    <property type="entry name" value="Phospholipase D/nuclease"/>
    <property type="match status" value="2"/>
</dbReference>
<evidence type="ECO:0000256" key="1">
    <source>
        <dbReference type="SAM" id="Phobius"/>
    </source>
</evidence>
<protein>
    <submittedName>
        <fullName evidence="3">Cardiolipin synthetase</fullName>
        <ecNumber evidence="3">2.7.8.-</ecNumber>
    </submittedName>
</protein>
<evidence type="ECO:0000259" key="2">
    <source>
        <dbReference type="PROSITE" id="PS50035"/>
    </source>
</evidence>
<dbReference type="GO" id="GO:0032049">
    <property type="term" value="P:cardiolipin biosynthetic process"/>
    <property type="evidence" value="ECO:0007669"/>
    <property type="project" value="UniProtKB-ARBA"/>
</dbReference>